<reference evidence="8 9" key="1">
    <citation type="submission" date="2021-01" db="EMBL/GenBank/DDBJ databases">
        <title>Genomic Encyclopedia of Type Strains, Phase IV (KMG-IV): sequencing the most valuable type-strain genomes for metagenomic binning, comparative biology and taxonomic classification.</title>
        <authorList>
            <person name="Goeker M."/>
        </authorList>
    </citation>
    <scope>NUCLEOTIDE SEQUENCE [LARGE SCALE GENOMIC DNA]</scope>
    <source>
        <strain evidence="8 9">DSM 24436</strain>
    </source>
</reference>
<dbReference type="Proteomes" id="UP000767854">
    <property type="component" value="Unassembled WGS sequence"/>
</dbReference>
<keyword evidence="4 6" id="KW-1133">Transmembrane helix</keyword>
<dbReference type="SUPFAM" id="SSF103481">
    <property type="entry name" value="Multidrug resistance efflux transporter EmrE"/>
    <property type="match status" value="2"/>
</dbReference>
<accession>A0ABS2MRS6</accession>
<feature type="transmembrane region" description="Helical" evidence="6">
    <location>
        <begin position="88"/>
        <end position="109"/>
    </location>
</feature>
<feature type="transmembrane region" description="Helical" evidence="6">
    <location>
        <begin position="231"/>
        <end position="250"/>
    </location>
</feature>
<feature type="transmembrane region" description="Helical" evidence="6">
    <location>
        <begin position="144"/>
        <end position="161"/>
    </location>
</feature>
<keyword evidence="3 6" id="KW-0812">Transmembrane</keyword>
<dbReference type="Pfam" id="PF00892">
    <property type="entry name" value="EamA"/>
    <property type="match status" value="2"/>
</dbReference>
<dbReference type="PANTHER" id="PTHR22911">
    <property type="entry name" value="ACYL-MALONYL CONDENSING ENZYME-RELATED"/>
    <property type="match status" value="1"/>
</dbReference>
<proteinExistence type="inferred from homology"/>
<dbReference type="InterPro" id="IPR037185">
    <property type="entry name" value="EmrE-like"/>
</dbReference>
<evidence type="ECO:0000256" key="5">
    <source>
        <dbReference type="ARBA" id="ARBA00023136"/>
    </source>
</evidence>
<keyword evidence="5 6" id="KW-0472">Membrane</keyword>
<dbReference type="Gene3D" id="1.10.3730.20">
    <property type="match status" value="1"/>
</dbReference>
<sequence>MKKKGIVYILLSALFFSIMAAFVKSIPEIPLTEKMFFRNFIGLIAISVTLYRKKATLKPKRPVLMVGRALFGLAGVGLYYAALERLPLANAVMLNKLSPFFVVIFAVLFLHEKVNGKQKTALLIAILGAALVVRPGPYSSVFPGLLALMSAAFAGAAYTLVRKLTQTDAPMLIVFYFCLISSVILLPIMAVEGLVVPDVKQLISLIGIGVSALIAQLFMTNAYQYAPASELSIYTYSDILFSFGIGIIIWSELPDLIALFGGILIVIAGIINYVNGLKKV</sequence>
<feature type="transmembrane region" description="Helical" evidence="6">
    <location>
        <begin position="121"/>
        <end position="138"/>
    </location>
</feature>
<evidence type="ECO:0000256" key="4">
    <source>
        <dbReference type="ARBA" id="ARBA00022989"/>
    </source>
</evidence>
<comment type="caution">
    <text evidence="8">The sequence shown here is derived from an EMBL/GenBank/DDBJ whole genome shotgun (WGS) entry which is preliminary data.</text>
</comment>
<evidence type="ECO:0000313" key="9">
    <source>
        <dbReference type="Proteomes" id="UP000767854"/>
    </source>
</evidence>
<name>A0ABS2MRS6_9FIRM</name>
<dbReference type="InterPro" id="IPR000620">
    <property type="entry name" value="EamA_dom"/>
</dbReference>
<evidence type="ECO:0000259" key="7">
    <source>
        <dbReference type="Pfam" id="PF00892"/>
    </source>
</evidence>
<keyword evidence="9" id="KW-1185">Reference proteome</keyword>
<organism evidence="8 9">
    <name type="scientific">Fusibacter tunisiensis</name>
    <dbReference type="NCBI Taxonomy" id="1008308"/>
    <lineage>
        <taxon>Bacteria</taxon>
        <taxon>Bacillati</taxon>
        <taxon>Bacillota</taxon>
        <taxon>Clostridia</taxon>
        <taxon>Eubacteriales</taxon>
        <taxon>Eubacteriales Family XII. Incertae Sedis</taxon>
        <taxon>Fusibacter</taxon>
    </lineage>
</organism>
<evidence type="ECO:0000313" key="8">
    <source>
        <dbReference type="EMBL" id="MBM7562070.1"/>
    </source>
</evidence>
<feature type="domain" description="EamA" evidence="7">
    <location>
        <begin position="4"/>
        <end position="133"/>
    </location>
</feature>
<dbReference type="RefSeq" id="WP_243423648.1">
    <property type="nucleotide sequence ID" value="NZ_JAFBDT010000012.1"/>
</dbReference>
<feature type="transmembrane region" description="Helical" evidence="6">
    <location>
        <begin position="256"/>
        <end position="274"/>
    </location>
</feature>
<feature type="domain" description="EamA" evidence="7">
    <location>
        <begin position="145"/>
        <end position="270"/>
    </location>
</feature>
<feature type="transmembrane region" description="Helical" evidence="6">
    <location>
        <begin position="35"/>
        <end position="51"/>
    </location>
</feature>
<evidence type="ECO:0000256" key="2">
    <source>
        <dbReference type="ARBA" id="ARBA00007362"/>
    </source>
</evidence>
<evidence type="ECO:0000256" key="3">
    <source>
        <dbReference type="ARBA" id="ARBA00022692"/>
    </source>
</evidence>
<comment type="similarity">
    <text evidence="2">Belongs to the EamA transporter family.</text>
</comment>
<gene>
    <name evidence="8" type="ORF">JOC49_001613</name>
</gene>
<comment type="subcellular location">
    <subcellularLocation>
        <location evidence="1">Membrane</location>
        <topology evidence="1">Multi-pass membrane protein</topology>
    </subcellularLocation>
</comment>
<dbReference type="PANTHER" id="PTHR22911:SF6">
    <property type="entry name" value="SOLUTE CARRIER FAMILY 35 MEMBER G1"/>
    <property type="match status" value="1"/>
</dbReference>
<feature type="transmembrane region" description="Helical" evidence="6">
    <location>
        <begin position="202"/>
        <end position="219"/>
    </location>
</feature>
<feature type="transmembrane region" description="Helical" evidence="6">
    <location>
        <begin position="63"/>
        <end position="82"/>
    </location>
</feature>
<evidence type="ECO:0000256" key="1">
    <source>
        <dbReference type="ARBA" id="ARBA00004141"/>
    </source>
</evidence>
<dbReference type="EMBL" id="JAFBDT010000012">
    <property type="protein sequence ID" value="MBM7562070.1"/>
    <property type="molecule type" value="Genomic_DNA"/>
</dbReference>
<feature type="transmembrane region" description="Helical" evidence="6">
    <location>
        <begin position="173"/>
        <end position="196"/>
    </location>
</feature>
<evidence type="ECO:0000256" key="6">
    <source>
        <dbReference type="SAM" id="Phobius"/>
    </source>
</evidence>
<protein>
    <submittedName>
        <fullName evidence="8">Drug/metabolite transporter (DMT)-like permease</fullName>
    </submittedName>
</protein>